<keyword evidence="6 8" id="KW-1133">Transmembrane helix</keyword>
<keyword evidence="3" id="KW-0328">Glycosyltransferase</keyword>
<gene>
    <name evidence="11" type="ORF">COT04_01080</name>
</gene>
<comment type="subcellular location">
    <subcellularLocation>
        <location evidence="1">Membrane</location>
        <topology evidence="1">Multi-pass membrane protein</topology>
    </subcellularLocation>
</comment>
<dbReference type="InterPro" id="IPR039528">
    <property type="entry name" value="DPM1-like"/>
</dbReference>
<dbReference type="SUPFAM" id="SSF53448">
    <property type="entry name" value="Nucleotide-diphospho-sugar transferases"/>
    <property type="match status" value="1"/>
</dbReference>
<dbReference type="InterPro" id="IPR007267">
    <property type="entry name" value="GtrA_DPMS_TM"/>
</dbReference>
<dbReference type="Proteomes" id="UP000229559">
    <property type="component" value="Unassembled WGS sequence"/>
</dbReference>
<dbReference type="GO" id="GO:0016020">
    <property type="term" value="C:membrane"/>
    <property type="evidence" value="ECO:0007669"/>
    <property type="project" value="UniProtKB-SubCell"/>
</dbReference>
<feature type="transmembrane region" description="Helical" evidence="8">
    <location>
        <begin position="251"/>
        <end position="271"/>
    </location>
</feature>
<proteinExistence type="inferred from homology"/>
<comment type="similarity">
    <text evidence="2">Belongs to the glycosyltransferase 2 family.</text>
</comment>
<evidence type="ECO:0000256" key="6">
    <source>
        <dbReference type="ARBA" id="ARBA00022989"/>
    </source>
</evidence>
<dbReference type="GO" id="GO:0004582">
    <property type="term" value="F:dolichyl-phosphate beta-D-mannosyltransferase activity"/>
    <property type="evidence" value="ECO:0007669"/>
    <property type="project" value="InterPro"/>
</dbReference>
<dbReference type="InterPro" id="IPR001173">
    <property type="entry name" value="Glyco_trans_2-like"/>
</dbReference>
<comment type="caution">
    <text evidence="11">The sequence shown here is derived from an EMBL/GenBank/DDBJ whole genome shotgun (WGS) entry which is preliminary data.</text>
</comment>
<feature type="domain" description="GtrA/DPMS transmembrane" evidence="10">
    <location>
        <begin position="253"/>
        <end position="373"/>
    </location>
</feature>
<evidence type="ECO:0000313" key="11">
    <source>
        <dbReference type="EMBL" id="PIU33244.1"/>
    </source>
</evidence>
<dbReference type="PANTHER" id="PTHR43398:SF1">
    <property type="entry name" value="DOLICHOL-PHOSPHATE MANNOSYLTRANSFERASE SUBUNIT 1"/>
    <property type="match status" value="1"/>
</dbReference>
<feature type="transmembrane region" description="Helical" evidence="8">
    <location>
        <begin position="277"/>
        <end position="297"/>
    </location>
</feature>
<dbReference type="EMBL" id="PEXA01000034">
    <property type="protein sequence ID" value="PIU33244.1"/>
    <property type="molecule type" value="Genomic_DNA"/>
</dbReference>
<dbReference type="Pfam" id="PF00535">
    <property type="entry name" value="Glycos_transf_2"/>
    <property type="match status" value="1"/>
</dbReference>
<evidence type="ECO:0000256" key="2">
    <source>
        <dbReference type="ARBA" id="ARBA00006739"/>
    </source>
</evidence>
<evidence type="ECO:0000256" key="1">
    <source>
        <dbReference type="ARBA" id="ARBA00004141"/>
    </source>
</evidence>
<dbReference type="InterPro" id="IPR029044">
    <property type="entry name" value="Nucleotide-diphossugar_trans"/>
</dbReference>
<keyword evidence="5 8" id="KW-0812">Transmembrane</keyword>
<sequence length="384" mass="44168">MSKIVIIIPTYNEKENAGRMIDVLEEEIFPKIKDNQMEILVVDDKSPDGTAGVVRQKMKEFKNIALSLGDKEGLGAAYKRGMKYAMEKLGADAVIEMDCDFQHDPKYIIDLVDKFNEGYDYVIGSRFIKGGSYPQEWSFYRKFLTKYGGLFSRIVLFFPNINKVKDVSTGLKLTRVKNILEKVDFSKIANDFVYKTQILYQIVNMGAKVIEIPLQFKLRERGETKMGFETVIGTFRAIILLRLTDPKILHFIKFGTVGFTGYLVNAFFLYLFAKIGFWEWAAWATSTELAIIANFTLNNLWTFRAEKIGGAKRLSYKFLQFNLTSSGALLIQTSLGTLGVALFGPQYRQLLLPFIVLFLVMPYNYFMANVVIWKRWKLPFLKKR</sequence>
<feature type="transmembrane region" description="Helical" evidence="8">
    <location>
        <begin position="350"/>
        <end position="373"/>
    </location>
</feature>
<evidence type="ECO:0000256" key="7">
    <source>
        <dbReference type="ARBA" id="ARBA00023136"/>
    </source>
</evidence>
<evidence type="ECO:0000256" key="3">
    <source>
        <dbReference type="ARBA" id="ARBA00022676"/>
    </source>
</evidence>
<dbReference type="AlphaFoldDB" id="A0A2M6YQ55"/>
<evidence type="ECO:0000256" key="4">
    <source>
        <dbReference type="ARBA" id="ARBA00022679"/>
    </source>
</evidence>
<feature type="transmembrane region" description="Helical" evidence="8">
    <location>
        <begin position="318"/>
        <end position="344"/>
    </location>
</feature>
<dbReference type="PANTHER" id="PTHR43398">
    <property type="entry name" value="DOLICHOL-PHOSPHATE MANNOSYLTRANSFERASE SUBUNIT 1"/>
    <property type="match status" value="1"/>
</dbReference>
<dbReference type="Pfam" id="PF04138">
    <property type="entry name" value="GtrA_DPMS_TM"/>
    <property type="match status" value="1"/>
</dbReference>
<evidence type="ECO:0000259" key="10">
    <source>
        <dbReference type="Pfam" id="PF04138"/>
    </source>
</evidence>
<accession>A0A2M6YQ55</accession>
<dbReference type="GO" id="GO:0000271">
    <property type="term" value="P:polysaccharide biosynthetic process"/>
    <property type="evidence" value="ECO:0007669"/>
    <property type="project" value="InterPro"/>
</dbReference>
<keyword evidence="7 8" id="KW-0472">Membrane</keyword>
<evidence type="ECO:0000313" key="12">
    <source>
        <dbReference type="Proteomes" id="UP000229559"/>
    </source>
</evidence>
<evidence type="ECO:0000256" key="8">
    <source>
        <dbReference type="SAM" id="Phobius"/>
    </source>
</evidence>
<keyword evidence="4" id="KW-0808">Transferase</keyword>
<reference evidence="12" key="1">
    <citation type="submission" date="2017-09" db="EMBL/GenBank/DDBJ databases">
        <title>Depth-based differentiation of microbial function through sediment-hosted aquifers and enrichment of novel symbionts in the deep terrestrial subsurface.</title>
        <authorList>
            <person name="Probst A.J."/>
            <person name="Ladd B."/>
            <person name="Jarett J.K."/>
            <person name="Geller-Mcgrath D.E."/>
            <person name="Sieber C.M.K."/>
            <person name="Emerson J.B."/>
            <person name="Anantharaman K."/>
            <person name="Thomas B.C."/>
            <person name="Malmstrom R."/>
            <person name="Stieglmeier M."/>
            <person name="Klingl A."/>
            <person name="Woyke T."/>
            <person name="Ryan C.M."/>
            <person name="Banfield J.F."/>
        </authorList>
    </citation>
    <scope>NUCLEOTIDE SEQUENCE [LARGE SCALE GENOMIC DNA]</scope>
</reference>
<evidence type="ECO:0008006" key="13">
    <source>
        <dbReference type="Google" id="ProtNLM"/>
    </source>
</evidence>
<evidence type="ECO:0000256" key="5">
    <source>
        <dbReference type="ARBA" id="ARBA00022692"/>
    </source>
</evidence>
<evidence type="ECO:0000259" key="9">
    <source>
        <dbReference type="Pfam" id="PF00535"/>
    </source>
</evidence>
<protein>
    <recommendedName>
        <fullName evidence="13">Glycosyltransferase family 2 protein</fullName>
    </recommendedName>
</protein>
<organism evidence="11 12">
    <name type="scientific">Candidatus Shapirobacteria bacterium CG07_land_8_20_14_0_80_39_12</name>
    <dbReference type="NCBI Taxonomy" id="1974480"/>
    <lineage>
        <taxon>Bacteria</taxon>
        <taxon>Candidatus Shapironibacteriota</taxon>
    </lineage>
</organism>
<feature type="domain" description="Glycosyltransferase 2-like" evidence="9">
    <location>
        <begin position="6"/>
        <end position="142"/>
    </location>
</feature>
<name>A0A2M6YQ55_9BACT</name>
<dbReference type="Gene3D" id="3.90.550.10">
    <property type="entry name" value="Spore Coat Polysaccharide Biosynthesis Protein SpsA, Chain A"/>
    <property type="match status" value="1"/>
</dbReference>
<dbReference type="GO" id="GO:0009247">
    <property type="term" value="P:glycolipid biosynthetic process"/>
    <property type="evidence" value="ECO:0007669"/>
    <property type="project" value="TreeGrafter"/>
</dbReference>